<reference evidence="2 3" key="1">
    <citation type="submission" date="2019-08" db="EMBL/GenBank/DDBJ databases">
        <title>Dermacoccus abyssi strain HZAU 226, whole genome Nanopore sequencing project.</title>
        <authorList>
            <person name="Guo A."/>
            <person name="Zhang X."/>
            <person name="Ruan Y."/>
            <person name="Liu W."/>
            <person name="Chen Q."/>
            <person name="Gu L."/>
        </authorList>
    </citation>
    <scope>NUCLEOTIDE SEQUENCE [LARGE SCALE GENOMIC DNA]</scope>
    <source>
        <strain evidence="2 3">HZAU 226</strain>
        <plasmid evidence="2 3">unnamed</plasmid>
    </source>
</reference>
<keyword evidence="2" id="KW-0614">Plasmid</keyword>
<proteinExistence type="predicted"/>
<name>A0ABX5ZDC1_9MICO</name>
<dbReference type="EMBL" id="CP043032">
    <property type="protein sequence ID" value="QEH94819.1"/>
    <property type="molecule type" value="Genomic_DNA"/>
</dbReference>
<evidence type="ECO:0000313" key="3">
    <source>
        <dbReference type="Proteomes" id="UP000323565"/>
    </source>
</evidence>
<protein>
    <submittedName>
        <fullName evidence="2">Uncharacterized protein</fullName>
    </submittedName>
</protein>
<evidence type="ECO:0000256" key="1">
    <source>
        <dbReference type="SAM" id="MobiDB-lite"/>
    </source>
</evidence>
<dbReference type="Proteomes" id="UP000323565">
    <property type="component" value="Plasmid unnamed"/>
</dbReference>
<keyword evidence="3" id="KW-1185">Reference proteome</keyword>
<feature type="compositionally biased region" description="Polar residues" evidence="1">
    <location>
        <begin position="97"/>
        <end position="109"/>
    </location>
</feature>
<dbReference type="Gene3D" id="3.30.70.2660">
    <property type="match status" value="1"/>
</dbReference>
<sequence>MNENAVMLLRLAGAPTQAWNSARHAYVPAGPHGRHLPALEDVTPRKSNLVGLLGAALGRRRGPVTRPGHRPEADLEDLEALRYLVRVDLEGHLRSDFATSRGHTSTGKTVTRPHERGRRR</sequence>
<feature type="region of interest" description="Disordered" evidence="1">
    <location>
        <begin position="94"/>
        <end position="120"/>
    </location>
</feature>
<gene>
    <name evidence="2" type="ORF">FV141_14445</name>
</gene>
<evidence type="ECO:0000313" key="2">
    <source>
        <dbReference type="EMBL" id="QEH94819.1"/>
    </source>
</evidence>
<organism evidence="2 3">
    <name type="scientific">Dermacoccus abyssi</name>
    <dbReference type="NCBI Taxonomy" id="322596"/>
    <lineage>
        <taxon>Bacteria</taxon>
        <taxon>Bacillati</taxon>
        <taxon>Actinomycetota</taxon>
        <taxon>Actinomycetes</taxon>
        <taxon>Micrococcales</taxon>
        <taxon>Dermacoccaceae</taxon>
        <taxon>Dermacoccus</taxon>
    </lineage>
</organism>
<geneLocation type="plasmid" evidence="2 3">
    <name>unnamed</name>
</geneLocation>
<accession>A0ABX5ZDC1</accession>